<dbReference type="eggNOG" id="KOG1276">
    <property type="taxonomic scope" value="Eukaryota"/>
</dbReference>
<dbReference type="PANTHER" id="PTHR42923:SF3">
    <property type="entry name" value="PROTOPORPHYRINOGEN OXIDASE"/>
    <property type="match status" value="1"/>
</dbReference>
<dbReference type="Pfam" id="PF01593">
    <property type="entry name" value="Amino_oxidase"/>
    <property type="match status" value="1"/>
</dbReference>
<dbReference type="RefSeq" id="XP_001749081.1">
    <property type="nucleotide sequence ID" value="XM_001749029.1"/>
</dbReference>
<evidence type="ECO:0000313" key="2">
    <source>
        <dbReference type="EMBL" id="EDQ86156.1"/>
    </source>
</evidence>
<feature type="domain" description="Amine oxidase" evidence="1">
    <location>
        <begin position="82"/>
        <end position="632"/>
    </location>
</feature>
<dbReference type="AlphaFoldDB" id="A9V8J7"/>
<keyword evidence="3" id="KW-1185">Reference proteome</keyword>
<dbReference type="Gene3D" id="3.50.50.60">
    <property type="entry name" value="FAD/NAD(P)-binding domain"/>
    <property type="match status" value="1"/>
</dbReference>
<dbReference type="GO" id="GO:0005743">
    <property type="term" value="C:mitochondrial inner membrane"/>
    <property type="evidence" value="ECO:0000318"/>
    <property type="project" value="GO_Central"/>
</dbReference>
<dbReference type="GeneID" id="5894339"/>
<organism evidence="2 3">
    <name type="scientific">Monosiga brevicollis</name>
    <name type="common">Choanoflagellate</name>
    <dbReference type="NCBI Taxonomy" id="81824"/>
    <lineage>
        <taxon>Eukaryota</taxon>
        <taxon>Choanoflagellata</taxon>
        <taxon>Craspedida</taxon>
        <taxon>Salpingoecidae</taxon>
        <taxon>Monosiga</taxon>
    </lineage>
</organism>
<name>A9V8J7_MONBE</name>
<proteinExistence type="predicted"/>
<dbReference type="STRING" id="81824.A9V8J7"/>
<dbReference type="OMA" id="EHNQAVQ"/>
<dbReference type="EMBL" id="CH991568">
    <property type="protein sequence ID" value="EDQ86156.1"/>
    <property type="molecule type" value="Genomic_DNA"/>
</dbReference>
<dbReference type="SUPFAM" id="SSF54373">
    <property type="entry name" value="FAD-linked reductases, C-terminal domain"/>
    <property type="match status" value="1"/>
</dbReference>
<dbReference type="GO" id="GO:0006783">
    <property type="term" value="P:heme biosynthetic process"/>
    <property type="evidence" value="ECO:0000318"/>
    <property type="project" value="GO_Central"/>
</dbReference>
<evidence type="ECO:0000259" key="1">
    <source>
        <dbReference type="Pfam" id="PF01593"/>
    </source>
</evidence>
<reference evidence="2 3" key="1">
    <citation type="journal article" date="2008" name="Nature">
        <title>The genome of the choanoflagellate Monosiga brevicollis and the origin of metazoans.</title>
        <authorList>
            <consortium name="JGI Sequencing"/>
            <person name="King N."/>
            <person name="Westbrook M.J."/>
            <person name="Young S.L."/>
            <person name="Kuo A."/>
            <person name="Abedin M."/>
            <person name="Chapman J."/>
            <person name="Fairclough S."/>
            <person name="Hellsten U."/>
            <person name="Isogai Y."/>
            <person name="Letunic I."/>
            <person name="Marr M."/>
            <person name="Pincus D."/>
            <person name="Putnam N."/>
            <person name="Rokas A."/>
            <person name="Wright K.J."/>
            <person name="Zuzow R."/>
            <person name="Dirks W."/>
            <person name="Good M."/>
            <person name="Goodstein D."/>
            <person name="Lemons D."/>
            <person name="Li W."/>
            <person name="Lyons J.B."/>
            <person name="Morris A."/>
            <person name="Nichols S."/>
            <person name="Richter D.J."/>
            <person name="Salamov A."/>
            <person name="Bork P."/>
            <person name="Lim W.A."/>
            <person name="Manning G."/>
            <person name="Miller W.T."/>
            <person name="McGinnis W."/>
            <person name="Shapiro H."/>
            <person name="Tjian R."/>
            <person name="Grigoriev I.V."/>
            <person name="Rokhsar D."/>
        </authorList>
    </citation>
    <scope>NUCLEOTIDE SEQUENCE [LARGE SCALE GENOMIC DNA]</scope>
    <source>
        <strain evidence="3">MX1 / ATCC 50154</strain>
    </source>
</reference>
<dbReference type="FunCoup" id="A9V8J7">
    <property type="interactions" value="794"/>
</dbReference>
<dbReference type="KEGG" id="mbr:MONBRDRAFT_11214"/>
<protein>
    <recommendedName>
        <fullName evidence="1">Amine oxidase domain-containing protein</fullName>
    </recommendedName>
</protein>
<accession>A9V8J7</accession>
<gene>
    <name evidence="2" type="ORF">MONBRDRAFT_11214</name>
</gene>
<dbReference type="InterPro" id="IPR002937">
    <property type="entry name" value="Amino_oxidase"/>
</dbReference>
<sequence>MVIPWGRPGLDGVLLKHACLVSAVIVPFGLVLAKLRERAKAYQLELLARAEEPEPVPVPVPAGHDSATRAHGPRIVILGGGISGLSAAFLLKARQPDAHVTILEASSRLGGNMHTHALQLPDKDGSAHHIELGPRSLRTTTPAAKAALQMMLALGLGDKLTFAERTTRGRRYVYNFDRRGLLELPSSFLAFLKFAFEYNLPLCLARDVAHFGASLWAALCNRSNHTARVRALNDMTVDSFFRTHFSDRIAAELGSALVRGIFSGSSTNLLLKHAFPSLWQLVAAYDSVVVGALLNPFLHLSDHFALQPELHIPTAGVDPTTASELLARARRERVASVQGGLSTIIDTLADRLRAQGVVIRTNVVAHALLSSMDNPNQAAVLCASAHEPAGPWEQLDATDIIATLPPPALASLIEQTLELDTQPSSQAPRPTRTLPDGFEPAFTAPRLAWRARGAATALRRMPSLSLATVTLVYQNQSFGNLVHRADAQPGFGMLIPEGGLGHPKPTLGVVYDSLVFPELAGRQHTVLTCMFGGADPAAQARVTGMPSSELADVAQQEVNRLLGVKAVPSLCVPTLWRDAIPQFTKAYDRARAQVEEDFLGPHLPWLQITGKAFGTGVGVNDCIYSAMRTAEQTLARWHDRAAHA</sequence>
<dbReference type="InterPro" id="IPR036188">
    <property type="entry name" value="FAD/NAD-bd_sf"/>
</dbReference>
<dbReference type="SUPFAM" id="SSF51905">
    <property type="entry name" value="FAD/NAD(P)-binding domain"/>
    <property type="match status" value="1"/>
</dbReference>
<evidence type="ECO:0000313" key="3">
    <source>
        <dbReference type="Proteomes" id="UP000001357"/>
    </source>
</evidence>
<dbReference type="PANTHER" id="PTHR42923">
    <property type="entry name" value="PROTOPORPHYRINOGEN OXIDASE"/>
    <property type="match status" value="1"/>
</dbReference>
<dbReference type="Proteomes" id="UP000001357">
    <property type="component" value="Unassembled WGS sequence"/>
</dbReference>
<dbReference type="InParanoid" id="A9V8J7"/>
<dbReference type="GO" id="GO:0004729">
    <property type="term" value="F:oxygen-dependent protoporphyrinogen oxidase activity"/>
    <property type="evidence" value="ECO:0000318"/>
    <property type="project" value="GO_Central"/>
</dbReference>
<dbReference type="InterPro" id="IPR050464">
    <property type="entry name" value="Zeta_carotene_desat/Oxidored"/>
</dbReference>